<evidence type="ECO:0000256" key="2">
    <source>
        <dbReference type="ARBA" id="ARBA00022679"/>
    </source>
</evidence>
<keyword evidence="4 9" id="KW-0418">Kinase</keyword>
<evidence type="ECO:0000256" key="6">
    <source>
        <dbReference type="ARBA" id="ARBA00023277"/>
    </source>
</evidence>
<dbReference type="InterPro" id="IPR037051">
    <property type="entry name" value="4-carb_acid_sugar_kinase_N_sf"/>
</dbReference>
<dbReference type="InterPro" id="IPR031475">
    <property type="entry name" value="NBD_C"/>
</dbReference>
<feature type="domain" description="Four-carbon acid sugar kinase nucleotide binding" evidence="8">
    <location>
        <begin position="275"/>
        <end position="445"/>
    </location>
</feature>
<evidence type="ECO:0000313" key="9">
    <source>
        <dbReference type="EMBL" id="UVI30703.1"/>
    </source>
</evidence>
<gene>
    <name evidence="9" type="ORF">L1F29_02140</name>
</gene>
<dbReference type="SUPFAM" id="SSF142764">
    <property type="entry name" value="YgbK-like"/>
    <property type="match status" value="1"/>
</dbReference>
<keyword evidence="2" id="KW-0808">Transferase</keyword>
<evidence type="ECO:0000256" key="5">
    <source>
        <dbReference type="ARBA" id="ARBA00022840"/>
    </source>
</evidence>
<reference evidence="9" key="1">
    <citation type="submission" date="2022-01" db="EMBL/GenBank/DDBJ databases">
        <title>Paenibacillus spongiae sp. nov., isolated from marine sponge.</title>
        <authorList>
            <person name="Li Z."/>
            <person name="Zhang M."/>
        </authorList>
    </citation>
    <scope>NUCLEOTIDE SEQUENCE</scope>
    <source>
        <strain evidence="9">PHS-Z3</strain>
    </source>
</reference>
<name>A0ABY5SEK9_9BACL</name>
<keyword evidence="3" id="KW-0547">Nucleotide-binding</keyword>
<evidence type="ECO:0000256" key="3">
    <source>
        <dbReference type="ARBA" id="ARBA00022741"/>
    </source>
</evidence>
<organism evidence="9 10">
    <name type="scientific">Paenibacillus spongiae</name>
    <dbReference type="NCBI Taxonomy" id="2909671"/>
    <lineage>
        <taxon>Bacteria</taxon>
        <taxon>Bacillati</taxon>
        <taxon>Bacillota</taxon>
        <taxon>Bacilli</taxon>
        <taxon>Bacillales</taxon>
        <taxon>Paenibacillaceae</taxon>
        <taxon>Paenibacillus</taxon>
    </lineage>
</organism>
<dbReference type="Pfam" id="PF17042">
    <property type="entry name" value="NBD_C"/>
    <property type="match status" value="1"/>
</dbReference>
<feature type="domain" description="Four-carbon acid sugar kinase N-terminal" evidence="7">
    <location>
        <begin position="8"/>
        <end position="248"/>
    </location>
</feature>
<evidence type="ECO:0000259" key="7">
    <source>
        <dbReference type="Pfam" id="PF07005"/>
    </source>
</evidence>
<dbReference type="InterPro" id="IPR010737">
    <property type="entry name" value="4-carb_acid_sugar_kinase_N"/>
</dbReference>
<keyword evidence="5" id="KW-0067">ATP-binding</keyword>
<keyword evidence="6" id="KW-0119">Carbohydrate metabolism</keyword>
<protein>
    <submittedName>
        <fullName evidence="9">Four-carbon acid sugar kinase family protein</fullName>
    </submittedName>
</protein>
<accession>A0ABY5SEK9</accession>
<dbReference type="GO" id="GO:0016301">
    <property type="term" value="F:kinase activity"/>
    <property type="evidence" value="ECO:0007669"/>
    <property type="project" value="UniProtKB-KW"/>
</dbReference>
<evidence type="ECO:0000256" key="1">
    <source>
        <dbReference type="ARBA" id="ARBA00005715"/>
    </source>
</evidence>
<comment type="similarity">
    <text evidence="1">Belongs to the four-carbon acid sugar kinase family.</text>
</comment>
<evidence type="ECO:0000313" key="10">
    <source>
        <dbReference type="Proteomes" id="UP001057877"/>
    </source>
</evidence>
<dbReference type="RefSeq" id="WP_258386768.1">
    <property type="nucleotide sequence ID" value="NZ_CP091430.1"/>
</dbReference>
<evidence type="ECO:0000256" key="4">
    <source>
        <dbReference type="ARBA" id="ARBA00022777"/>
    </source>
</evidence>
<keyword evidence="10" id="KW-1185">Reference proteome</keyword>
<sequence length="454" mass="49093">MSENKLLLAFYGDDFTGSTDAMEALARSGYRTVLFLEAPTPGMLQRFEGIRCVGVAGTSRAKAPAPLAEEVRPVMERLSRLGAPIVHYKTCSTFDSSPEFGSIGEAIRVSRHFFPGQDTVPLLVGAPALGRYTLFGQHFARMDGQVYRLDRHPVMSRHPVTPMGEADLRLHLQKQLGEEVALIDILELAGEPELVSGRYREKLKEKPPVLLFDVLDEERLSLSGRLIWEASADGTRLVVGSSGVEYALTAYWEQAGGAAGQTAHVTEAAPASRILAVSGSASPVSQRQIETAIGQGFHGIRITPEAVADTDKLPQELLDQAIRLLNEGESVVLYTALGPEDEAIAATRELFRANGIESSRTGELIGRQLGRWTNHIMREAGLRRVVIAGGDTSGFVTSEMGIYGLEMLLPISPGAPLCKVYAHDGFMDGVELALKGGQFGSPDYFAKVRDAASE</sequence>
<dbReference type="Gene3D" id="3.40.980.20">
    <property type="entry name" value="Four-carbon acid sugar kinase, nucleotide binding domain"/>
    <property type="match status" value="1"/>
</dbReference>
<dbReference type="EMBL" id="CP091430">
    <property type="protein sequence ID" value="UVI30703.1"/>
    <property type="molecule type" value="Genomic_DNA"/>
</dbReference>
<dbReference type="InterPro" id="IPR042213">
    <property type="entry name" value="NBD_C_sf"/>
</dbReference>
<evidence type="ECO:0000259" key="8">
    <source>
        <dbReference type="Pfam" id="PF17042"/>
    </source>
</evidence>
<dbReference type="Pfam" id="PF07005">
    <property type="entry name" value="SBD_N"/>
    <property type="match status" value="1"/>
</dbReference>
<dbReference type="Proteomes" id="UP001057877">
    <property type="component" value="Chromosome"/>
</dbReference>
<dbReference type="Gene3D" id="3.40.50.10840">
    <property type="entry name" value="Putative sugar-binding, N-terminal domain"/>
    <property type="match status" value="1"/>
</dbReference>
<proteinExistence type="inferred from homology"/>